<gene>
    <name evidence="2" type="ORF">VSDG_01351</name>
</gene>
<feature type="compositionally biased region" description="Polar residues" evidence="1">
    <location>
        <begin position="562"/>
        <end position="573"/>
    </location>
</feature>
<feature type="compositionally biased region" description="Basic and acidic residues" evidence="1">
    <location>
        <begin position="111"/>
        <end position="144"/>
    </location>
</feature>
<feature type="compositionally biased region" description="Acidic residues" evidence="1">
    <location>
        <begin position="346"/>
        <end position="355"/>
    </location>
</feature>
<dbReference type="Proteomes" id="UP000284375">
    <property type="component" value="Unassembled WGS sequence"/>
</dbReference>
<dbReference type="OrthoDB" id="5386574at2759"/>
<evidence type="ECO:0008006" key="4">
    <source>
        <dbReference type="Google" id="ProtNLM"/>
    </source>
</evidence>
<feature type="region of interest" description="Disordered" evidence="1">
    <location>
        <begin position="1"/>
        <end position="265"/>
    </location>
</feature>
<feature type="compositionally biased region" description="Basic and acidic residues" evidence="1">
    <location>
        <begin position="548"/>
        <end position="561"/>
    </location>
</feature>
<dbReference type="EMBL" id="LJZO01000003">
    <property type="protein sequence ID" value="ROW03311.1"/>
    <property type="molecule type" value="Genomic_DNA"/>
</dbReference>
<feature type="compositionally biased region" description="Basic and acidic residues" evidence="1">
    <location>
        <begin position="865"/>
        <end position="879"/>
    </location>
</feature>
<name>A0A423WIU2_CYTCH</name>
<feature type="compositionally biased region" description="Acidic residues" evidence="1">
    <location>
        <begin position="419"/>
        <end position="433"/>
    </location>
</feature>
<reference evidence="2 3" key="1">
    <citation type="submission" date="2015-09" db="EMBL/GenBank/DDBJ databases">
        <title>Host preference determinants of Valsa canker pathogens revealed by comparative genomics.</title>
        <authorList>
            <person name="Yin Z."/>
            <person name="Huang L."/>
        </authorList>
    </citation>
    <scope>NUCLEOTIDE SEQUENCE [LARGE SCALE GENOMIC DNA]</scope>
    <source>
        <strain evidence="2 3">YSFL</strain>
    </source>
</reference>
<keyword evidence="3" id="KW-1185">Reference proteome</keyword>
<feature type="compositionally biased region" description="Basic and acidic residues" evidence="1">
    <location>
        <begin position="245"/>
        <end position="265"/>
    </location>
</feature>
<organism evidence="2 3">
    <name type="scientific">Cytospora chrysosperma</name>
    <name type="common">Cytospora canker fungus</name>
    <name type="synonym">Sphaeria chrysosperma</name>
    <dbReference type="NCBI Taxonomy" id="252740"/>
    <lineage>
        <taxon>Eukaryota</taxon>
        <taxon>Fungi</taxon>
        <taxon>Dikarya</taxon>
        <taxon>Ascomycota</taxon>
        <taxon>Pezizomycotina</taxon>
        <taxon>Sordariomycetes</taxon>
        <taxon>Sordariomycetidae</taxon>
        <taxon>Diaporthales</taxon>
        <taxon>Cytosporaceae</taxon>
        <taxon>Cytospora</taxon>
    </lineage>
</organism>
<feature type="compositionally biased region" description="Basic and acidic residues" evidence="1">
    <location>
        <begin position="799"/>
        <end position="831"/>
    </location>
</feature>
<feature type="compositionally biased region" description="Low complexity" evidence="1">
    <location>
        <begin position="717"/>
        <end position="736"/>
    </location>
</feature>
<feature type="compositionally biased region" description="Basic and acidic residues" evidence="1">
    <location>
        <begin position="381"/>
        <end position="395"/>
    </location>
</feature>
<evidence type="ECO:0000313" key="3">
    <source>
        <dbReference type="Proteomes" id="UP000284375"/>
    </source>
</evidence>
<accession>A0A423WIU2</accession>
<feature type="compositionally biased region" description="Polar residues" evidence="1">
    <location>
        <begin position="745"/>
        <end position="758"/>
    </location>
</feature>
<feature type="compositionally biased region" description="Basic and acidic residues" evidence="1">
    <location>
        <begin position="59"/>
        <end position="75"/>
    </location>
</feature>
<feature type="compositionally biased region" description="Basic and acidic residues" evidence="1">
    <location>
        <begin position="685"/>
        <end position="709"/>
    </location>
</feature>
<dbReference type="AlphaFoldDB" id="A0A423WIU2"/>
<feature type="region of interest" description="Disordered" evidence="1">
    <location>
        <begin position="529"/>
        <end position="885"/>
    </location>
</feature>
<feature type="compositionally biased region" description="Low complexity" evidence="1">
    <location>
        <begin position="98"/>
        <end position="110"/>
    </location>
</feature>
<dbReference type="STRING" id="252740.A0A423WIU2"/>
<proteinExistence type="predicted"/>
<dbReference type="Pfam" id="PF11489">
    <property type="entry name" value="Aim21"/>
    <property type="match status" value="1"/>
</dbReference>
<evidence type="ECO:0000313" key="2">
    <source>
        <dbReference type="EMBL" id="ROW03311.1"/>
    </source>
</evidence>
<feature type="region of interest" description="Disordered" evidence="1">
    <location>
        <begin position="313"/>
        <end position="497"/>
    </location>
</feature>
<sequence length="885" mass="95914">MSTAATQQQPPIPPRPSKSGQERDQYLQPKVPPRPAKRGVSPNPDRYAPSPLNSGILGAKKDQLDSNDPIERSKSVELPAVAGEEGMEYDALAEAANSSRESTTSQTQTRTIDENLKIYAPKAERPASSAKERIMQVTRTDSERAASFGIGKPITEVPTPSNRSMKKKASTTDGMSENEAEDDEHGIPEIGQQIPLLPNAGDVQAPSPAPGSEAAKMGHKRKSSSRGLPPGSYGLHGHGVAPQDKLNKEYYQKHPELLKAEHHPYQHDRVTNFSLSSDQLNRLVRDTETNGHGVGTHDLTGTPSEQVGWAALDASSRPQSTKPGEKEVRIQEPNGQRSVLLGGDYEPSEEDDDDYTAPILAEDEVRKNTPHPDQVPCIDPARSRRGSELEADPPRSRPTSRPASLYRTESSDLRSTPLEDVEEYEPLFPEDEGSAPKKEHLTSAQVEKMQPRFPSKDIWEDAPSSAHYTATVSTPELAEEGSKKDIPSRQSAETPARLWARKQEELAEKELTHPDAFLWRNQKPTWIGHQPHLSQEVAQRPKPSQKFPSRDIWEDTPDSLKLETTVSGPQTDAPSPIDNKPPEASGRVLRKSTDSQERPSIPERPKSKSPEETSKPAIPDRPKPQIPARPAKTSPPLAAASTDAPAPKAKPPVPARPMGSKIASLQAGFMSDLNKKLGLGPKAPKPKEEQKEEAAEEPKEKAPLTDARKGRARGPQRRAPAAVSPAPAASSASSESAAKKPKLSFATTVTVWSVNPQTEGDVLVGEESPAAIDEEPTASAVEESPAETQEKPTAPVVEAPKEDKPVITESRAVEEAEPAEAKPAVETKEEKAEEAEAEKEEPAATKTETLATNMAGETVAQATVEEDKAESKIEAKDAELNPVED</sequence>
<dbReference type="InterPro" id="IPR021582">
    <property type="entry name" value="Aim21"/>
</dbReference>
<feature type="compositionally biased region" description="Low complexity" evidence="1">
    <location>
        <begin position="635"/>
        <end position="647"/>
    </location>
</feature>
<comment type="caution">
    <text evidence="2">The sequence shown here is derived from an EMBL/GenBank/DDBJ whole genome shotgun (WGS) entry which is preliminary data.</text>
</comment>
<feature type="compositionally biased region" description="Basic and acidic residues" evidence="1">
    <location>
        <begin position="591"/>
        <end position="623"/>
    </location>
</feature>
<evidence type="ECO:0000256" key="1">
    <source>
        <dbReference type="SAM" id="MobiDB-lite"/>
    </source>
</evidence>
<protein>
    <recommendedName>
        <fullName evidence="4">Altered inheritance of mitochondria protein 21</fullName>
    </recommendedName>
</protein>